<dbReference type="GO" id="GO:0006310">
    <property type="term" value="P:DNA recombination"/>
    <property type="evidence" value="ECO:0007669"/>
    <property type="project" value="UniProtKB-KW"/>
</dbReference>
<sequence>MKSARTLIFSEDIPKLQKKSYDHVDYIPDYVLEQLFQKINYLHPEIQPFIWIAFKTGLRISDTLTLTQDCLVKLNGKYQIVTDIKKTYVQGHSIPIDDELALNVLVALIDKSKKNSNERNNPNRYIFVRYSGPRRGRPYSQNWVREQLNIFAKEQEIRDENGNLFHFRPHQFRHTYAVKMLNGGADILTVQELLAHASPGMTMCYARLLDDTKRKAFESVMKQGVFSFDLNGEVQQVQPNEDIPTDILEALWRDHKLNAIDNPYGTCYARVNGNCPYAEEPPCLTCNGGSPCKDLAVGFSELDVQKYELHMKTTTRMIQALEERGRHDTAEKNRTNLKRYEYILNAIKQGNIIFGRIERAKRKVGV</sequence>
<dbReference type="EMBL" id="JAXOTW010000025">
    <property type="protein sequence ID" value="MDZ5480031.1"/>
    <property type="molecule type" value="Genomic_DNA"/>
</dbReference>
<dbReference type="InterPro" id="IPR002104">
    <property type="entry name" value="Integrase_catalytic"/>
</dbReference>
<reference evidence="3" key="1">
    <citation type="submission" date="2023-12" db="EMBL/GenBank/DDBJ databases">
        <title>Genome sequence of Bacillus thuringiensis strain SS10.</title>
        <authorList>
            <person name="Rouis S."/>
        </authorList>
    </citation>
    <scope>NUCLEOTIDE SEQUENCE</scope>
    <source>
        <strain evidence="3">SS10</strain>
    </source>
</reference>
<dbReference type="Gene3D" id="1.10.443.10">
    <property type="entry name" value="Intergrase catalytic core"/>
    <property type="match status" value="1"/>
</dbReference>
<feature type="domain" description="Tyr recombinase" evidence="2">
    <location>
        <begin position="22"/>
        <end position="218"/>
    </location>
</feature>
<evidence type="ECO:0000313" key="4">
    <source>
        <dbReference type="Proteomes" id="UP001292252"/>
    </source>
</evidence>
<comment type="caution">
    <text evidence="3">The sequence shown here is derived from an EMBL/GenBank/DDBJ whole genome shotgun (WGS) entry which is preliminary data.</text>
</comment>
<dbReference type="SUPFAM" id="SSF56349">
    <property type="entry name" value="DNA breaking-rejoining enzymes"/>
    <property type="match status" value="1"/>
</dbReference>
<dbReference type="PROSITE" id="PS51898">
    <property type="entry name" value="TYR_RECOMBINASE"/>
    <property type="match status" value="1"/>
</dbReference>
<protein>
    <submittedName>
        <fullName evidence="3">Tyrosine-type recombinase/integrase</fullName>
    </submittedName>
</protein>
<organism evidence="3 4">
    <name type="scientific">Bacillus thuringiensis</name>
    <dbReference type="NCBI Taxonomy" id="1428"/>
    <lineage>
        <taxon>Bacteria</taxon>
        <taxon>Bacillati</taxon>
        <taxon>Bacillota</taxon>
        <taxon>Bacilli</taxon>
        <taxon>Bacillales</taxon>
        <taxon>Bacillaceae</taxon>
        <taxon>Bacillus</taxon>
        <taxon>Bacillus cereus group</taxon>
    </lineage>
</organism>
<evidence type="ECO:0000256" key="1">
    <source>
        <dbReference type="ARBA" id="ARBA00023172"/>
    </source>
</evidence>
<accession>A0AAW9JQL2</accession>
<dbReference type="InterPro" id="IPR013762">
    <property type="entry name" value="Integrase-like_cat_sf"/>
</dbReference>
<dbReference type="InterPro" id="IPR011010">
    <property type="entry name" value="DNA_brk_join_enz"/>
</dbReference>
<proteinExistence type="predicted"/>
<dbReference type="GO" id="GO:0003677">
    <property type="term" value="F:DNA binding"/>
    <property type="evidence" value="ECO:0007669"/>
    <property type="project" value="InterPro"/>
</dbReference>
<gene>
    <name evidence="3" type="ORF">U2F49_28190</name>
</gene>
<dbReference type="Proteomes" id="UP001292252">
    <property type="component" value="Unassembled WGS sequence"/>
</dbReference>
<name>A0AAW9JQL2_BACTU</name>
<dbReference type="PANTHER" id="PTHR30349">
    <property type="entry name" value="PHAGE INTEGRASE-RELATED"/>
    <property type="match status" value="1"/>
</dbReference>
<dbReference type="InterPro" id="IPR050090">
    <property type="entry name" value="Tyrosine_recombinase_XerCD"/>
</dbReference>
<evidence type="ECO:0000313" key="3">
    <source>
        <dbReference type="EMBL" id="MDZ5480031.1"/>
    </source>
</evidence>
<evidence type="ECO:0000259" key="2">
    <source>
        <dbReference type="PROSITE" id="PS51898"/>
    </source>
</evidence>
<dbReference type="AlphaFoldDB" id="A0AAW9JQL2"/>
<dbReference type="GO" id="GO:0015074">
    <property type="term" value="P:DNA integration"/>
    <property type="evidence" value="ECO:0007669"/>
    <property type="project" value="InterPro"/>
</dbReference>
<dbReference type="RefSeq" id="WP_322471352.1">
    <property type="nucleotide sequence ID" value="NZ_JAXOTW010000025.1"/>
</dbReference>
<keyword evidence="1" id="KW-0233">DNA recombination</keyword>
<dbReference type="Pfam" id="PF00589">
    <property type="entry name" value="Phage_integrase"/>
    <property type="match status" value="1"/>
</dbReference>